<dbReference type="EMBL" id="OX465079">
    <property type="protein sequence ID" value="CAI9275821.1"/>
    <property type="molecule type" value="Genomic_DNA"/>
</dbReference>
<reference evidence="5" key="1">
    <citation type="submission" date="2023-04" db="EMBL/GenBank/DDBJ databases">
        <authorList>
            <person name="Vijverberg K."/>
            <person name="Xiong W."/>
            <person name="Schranz E."/>
        </authorList>
    </citation>
    <scope>NUCLEOTIDE SEQUENCE</scope>
</reference>
<protein>
    <recommendedName>
        <fullName evidence="4">DNA mismatch repair proteins mutS family domain-containing protein</fullName>
    </recommendedName>
</protein>
<dbReference type="Gene3D" id="3.40.50.300">
    <property type="entry name" value="P-loop containing nucleotide triphosphate hydrolases"/>
    <property type="match status" value="2"/>
</dbReference>
<dbReference type="Pfam" id="PF00488">
    <property type="entry name" value="MutS_V"/>
    <property type="match status" value="1"/>
</dbReference>
<keyword evidence="1" id="KW-0547">Nucleotide-binding</keyword>
<dbReference type="PANTHER" id="PTHR11361:SF150">
    <property type="entry name" value="DNA MISMATCH REPAIR PROTEIN MSH6"/>
    <property type="match status" value="1"/>
</dbReference>
<dbReference type="GO" id="GO:0030983">
    <property type="term" value="F:mismatched DNA binding"/>
    <property type="evidence" value="ECO:0007669"/>
    <property type="project" value="InterPro"/>
</dbReference>
<keyword evidence="3" id="KW-0238">DNA-binding</keyword>
<feature type="domain" description="DNA mismatch repair proteins mutS family" evidence="4">
    <location>
        <begin position="61"/>
        <end position="183"/>
    </location>
</feature>
<dbReference type="GO" id="GO:0006298">
    <property type="term" value="P:mismatch repair"/>
    <property type="evidence" value="ECO:0007669"/>
    <property type="project" value="InterPro"/>
</dbReference>
<dbReference type="SUPFAM" id="SSF52540">
    <property type="entry name" value="P-loop containing nucleoside triphosphate hydrolases"/>
    <property type="match status" value="1"/>
</dbReference>
<dbReference type="InterPro" id="IPR045076">
    <property type="entry name" value="MutS"/>
</dbReference>
<evidence type="ECO:0000259" key="4">
    <source>
        <dbReference type="SMART" id="SM00534"/>
    </source>
</evidence>
<proteinExistence type="predicted"/>
<keyword evidence="2" id="KW-0067">ATP-binding</keyword>
<dbReference type="Proteomes" id="UP001177003">
    <property type="component" value="Chromosome 3"/>
</dbReference>
<dbReference type="InterPro" id="IPR027417">
    <property type="entry name" value="P-loop_NTPase"/>
</dbReference>
<keyword evidence="6" id="KW-1185">Reference proteome</keyword>
<evidence type="ECO:0000313" key="6">
    <source>
        <dbReference type="Proteomes" id="UP001177003"/>
    </source>
</evidence>
<dbReference type="GO" id="GO:0005524">
    <property type="term" value="F:ATP binding"/>
    <property type="evidence" value="ECO:0007669"/>
    <property type="project" value="UniProtKB-KW"/>
</dbReference>
<organism evidence="5 6">
    <name type="scientific">Lactuca saligna</name>
    <name type="common">Willowleaf lettuce</name>
    <dbReference type="NCBI Taxonomy" id="75948"/>
    <lineage>
        <taxon>Eukaryota</taxon>
        <taxon>Viridiplantae</taxon>
        <taxon>Streptophyta</taxon>
        <taxon>Embryophyta</taxon>
        <taxon>Tracheophyta</taxon>
        <taxon>Spermatophyta</taxon>
        <taxon>Magnoliopsida</taxon>
        <taxon>eudicotyledons</taxon>
        <taxon>Gunneridae</taxon>
        <taxon>Pentapetalae</taxon>
        <taxon>asterids</taxon>
        <taxon>campanulids</taxon>
        <taxon>Asterales</taxon>
        <taxon>Asteraceae</taxon>
        <taxon>Cichorioideae</taxon>
        <taxon>Cichorieae</taxon>
        <taxon>Lactucinae</taxon>
        <taxon>Lactuca</taxon>
    </lineage>
</organism>
<sequence>MNGGRFGNFQQMHGDQLLGGILDEPLPPYNGDNGQGYLDDMINEGDTFDLNDVCIGGVDHAKFIVLTGPNMGGKSTLLHQVYLALILAQSSATCRSVVALDELVQGTATSNGQAIAASVLEHLVNKVQFRGLFSTNYHHLALEYQQTDKHGSLAVTSPLPGSVGGLQKNLKLKLMSPCISKDEKE</sequence>
<evidence type="ECO:0000256" key="3">
    <source>
        <dbReference type="ARBA" id="ARBA00023125"/>
    </source>
</evidence>
<gene>
    <name evidence="5" type="ORF">LSALG_LOCUS15841</name>
</gene>
<evidence type="ECO:0000256" key="1">
    <source>
        <dbReference type="ARBA" id="ARBA00022741"/>
    </source>
</evidence>
<evidence type="ECO:0000313" key="5">
    <source>
        <dbReference type="EMBL" id="CAI9275821.1"/>
    </source>
</evidence>
<evidence type="ECO:0000256" key="2">
    <source>
        <dbReference type="ARBA" id="ARBA00022840"/>
    </source>
</evidence>
<dbReference type="GO" id="GO:0005634">
    <property type="term" value="C:nucleus"/>
    <property type="evidence" value="ECO:0007669"/>
    <property type="project" value="TreeGrafter"/>
</dbReference>
<dbReference type="PANTHER" id="PTHR11361">
    <property type="entry name" value="DNA MISMATCH REPAIR PROTEIN MUTS FAMILY MEMBER"/>
    <property type="match status" value="1"/>
</dbReference>
<dbReference type="AlphaFoldDB" id="A0AA35YKY8"/>
<dbReference type="GO" id="GO:0140664">
    <property type="term" value="F:ATP-dependent DNA damage sensor activity"/>
    <property type="evidence" value="ECO:0007669"/>
    <property type="project" value="InterPro"/>
</dbReference>
<dbReference type="SMART" id="SM00534">
    <property type="entry name" value="MUTSac"/>
    <property type="match status" value="1"/>
</dbReference>
<name>A0AA35YKY8_LACSI</name>
<accession>A0AA35YKY8</accession>
<dbReference type="InterPro" id="IPR000432">
    <property type="entry name" value="DNA_mismatch_repair_MutS_C"/>
</dbReference>